<dbReference type="AlphaFoldDB" id="K1R4W5"/>
<evidence type="ECO:0000256" key="5">
    <source>
        <dbReference type="ARBA" id="ARBA00022968"/>
    </source>
</evidence>
<dbReference type="EMBL" id="JH817566">
    <property type="protein sequence ID" value="EKC36260.1"/>
    <property type="molecule type" value="Genomic_DNA"/>
</dbReference>
<keyword evidence="4" id="KW-0812">Transmembrane</keyword>
<dbReference type="PANTHER" id="PTHR12369">
    <property type="entry name" value="CHONDROITIN SYNTHASE"/>
    <property type="match status" value="1"/>
</dbReference>
<dbReference type="EC" id="2.4.1.-" evidence="10"/>
<dbReference type="Gene3D" id="3.90.550.10">
    <property type="entry name" value="Spore Coat Polysaccharide Biosynthesis Protein SpsA, Chain A"/>
    <property type="match status" value="1"/>
</dbReference>
<keyword evidence="8" id="KW-0472">Membrane</keyword>
<evidence type="ECO:0000256" key="6">
    <source>
        <dbReference type="ARBA" id="ARBA00022989"/>
    </source>
</evidence>
<evidence type="ECO:0000313" key="11">
    <source>
        <dbReference type="EMBL" id="EKC36260.1"/>
    </source>
</evidence>
<dbReference type="GO" id="GO:0047238">
    <property type="term" value="F:glucuronosyl-N-acetylgalactosaminyl-proteoglycan 4-beta-N-acetylgalactosaminyltransferase activity"/>
    <property type="evidence" value="ECO:0007669"/>
    <property type="project" value="TreeGrafter"/>
</dbReference>
<accession>K1R4W5</accession>
<dbReference type="InterPro" id="IPR029044">
    <property type="entry name" value="Nucleotide-diphossugar_trans"/>
</dbReference>
<keyword evidence="3 10" id="KW-0808">Transferase</keyword>
<comment type="similarity">
    <text evidence="2 10">Belongs to the chondroitin N-acetylgalactosaminyltransferase family.</text>
</comment>
<keyword evidence="5 10" id="KW-0735">Signal-anchor</keyword>
<name>K1R4W5_MAGGI</name>
<dbReference type="SUPFAM" id="SSF53448">
    <property type="entry name" value="Nucleotide-diphospho-sugar transferases"/>
    <property type="match status" value="1"/>
</dbReference>
<protein>
    <recommendedName>
        <fullName evidence="10">Hexosyltransferase</fullName>
        <ecNumber evidence="10">2.4.1.-</ecNumber>
    </recommendedName>
</protein>
<evidence type="ECO:0000256" key="3">
    <source>
        <dbReference type="ARBA" id="ARBA00022679"/>
    </source>
</evidence>
<keyword evidence="7 10" id="KW-0333">Golgi apparatus</keyword>
<dbReference type="Pfam" id="PF05679">
    <property type="entry name" value="CHGN"/>
    <property type="match status" value="1"/>
</dbReference>
<dbReference type="PROSITE" id="PS50007">
    <property type="entry name" value="PIPLC_X_DOMAIN"/>
    <property type="match status" value="1"/>
</dbReference>
<dbReference type="FunCoup" id="K1R4W5">
    <property type="interactions" value="305"/>
</dbReference>
<dbReference type="PANTHER" id="PTHR12369:SF11">
    <property type="entry name" value="HEXOSYLTRANSFERASE"/>
    <property type="match status" value="1"/>
</dbReference>
<gene>
    <name evidence="11" type="ORF">CGI_10024187</name>
</gene>
<dbReference type="GO" id="GO:0032580">
    <property type="term" value="C:Golgi cisterna membrane"/>
    <property type="evidence" value="ECO:0007669"/>
    <property type="project" value="UniProtKB-SubCell"/>
</dbReference>
<dbReference type="Gene3D" id="3.90.550.50">
    <property type="match status" value="1"/>
</dbReference>
<evidence type="ECO:0000256" key="10">
    <source>
        <dbReference type="RuleBase" id="RU364016"/>
    </source>
</evidence>
<dbReference type="HOGENOM" id="CLU_016244_2_0_1"/>
<dbReference type="FunFam" id="3.90.550.50:FF:000004">
    <property type="entry name" value="Hexosyltransferase"/>
    <property type="match status" value="1"/>
</dbReference>
<comment type="subcellular location">
    <subcellularLocation>
        <location evidence="1 10">Golgi apparatus</location>
        <location evidence="1 10">Golgi stack membrane</location>
        <topology evidence="1 10">Single-pass type II membrane protein</topology>
    </subcellularLocation>
</comment>
<keyword evidence="9" id="KW-0325">Glycoprotein</keyword>
<dbReference type="InterPro" id="IPR051227">
    <property type="entry name" value="CS_glycosyltransferase"/>
</dbReference>
<proteinExistence type="inferred from homology"/>
<organism evidence="11">
    <name type="scientific">Magallana gigas</name>
    <name type="common">Pacific oyster</name>
    <name type="synonym">Crassostrea gigas</name>
    <dbReference type="NCBI Taxonomy" id="29159"/>
    <lineage>
        <taxon>Eukaryota</taxon>
        <taxon>Metazoa</taxon>
        <taxon>Spiralia</taxon>
        <taxon>Lophotrochozoa</taxon>
        <taxon>Mollusca</taxon>
        <taxon>Bivalvia</taxon>
        <taxon>Autobranchia</taxon>
        <taxon>Pteriomorphia</taxon>
        <taxon>Ostreida</taxon>
        <taxon>Ostreoidea</taxon>
        <taxon>Ostreidae</taxon>
        <taxon>Magallana</taxon>
    </lineage>
</organism>
<sequence>MARRYGCRWKLQKLAGLVFGLCFGILLSSWCRHSLFPCGTQKDRCCIHINYRVNIAVEHFHVPEQLPQRTLPIIENKDFQLDKYIKPEERGFLLIGVITAKKFLDTRAVAAFETWTSTCQGFCRVLFFSSEGSSSHKVPVISLDGVDDSYPPQRKSLLMIKYMHDKYINNFEWFMRADDDVFIKGDRLEKLLRSINSSVPQYIGQAGIGKKEELGKLYLNKNENFCMGGPGVVFSHMTLRMMAPHVGECLQNLLTTHEDVEVGRCVRDHTGVSCTWAFEMQRLFFQNYKEEKGSFRTTLKDKAVKKAVTLHSVKEPKQQYKIHNYLKSLHIQDLQQKSLSLEREIANIDRMLGTQTSTGKQGLPPSLNKFVPKSKSDILSWDYLSKAIVSHKNLNPRHGITFPLKVALDDVISQVIQIVNRNARQKGRTIDFKDLWYGYRRVNPVHGADYVLDILLTYKKHTGNKVTVAVRRHAYLQQMFGEVNIIEDPFTAGYPSPSDEIEYPVLFKQFGAGNQTSLSYIANKVEEVIHFILPLMGRLNIFKRFMTNYEEVCLKTGAKTQLHVILFNDSNADILINVIGGYQKTYGGEKIEVIFAEGAFARAKALDLGAVQCDQNDLLFFIDVDITFTSNILHRIRMNTKQGAQVYYPIVFSQYDTSFLCNFYKINPCHIDNFNLSMDAGYWRNFGFGIASMYKSDLELVGGFDTSIQGWGKEDVDLYTKFSESAVQIFRAVDPDMVHLYHSVHCDSELNDAQMTMCIGSKSASYASMHVLADVIQRTPEILNRQPRSRR</sequence>
<evidence type="ECO:0000256" key="8">
    <source>
        <dbReference type="ARBA" id="ARBA00023136"/>
    </source>
</evidence>
<evidence type="ECO:0000256" key="7">
    <source>
        <dbReference type="ARBA" id="ARBA00023034"/>
    </source>
</evidence>
<keyword evidence="6" id="KW-1133">Transmembrane helix</keyword>
<reference evidence="11" key="1">
    <citation type="journal article" date="2012" name="Nature">
        <title>The oyster genome reveals stress adaptation and complexity of shell formation.</title>
        <authorList>
            <person name="Zhang G."/>
            <person name="Fang X."/>
            <person name="Guo X."/>
            <person name="Li L."/>
            <person name="Luo R."/>
            <person name="Xu F."/>
            <person name="Yang P."/>
            <person name="Zhang L."/>
            <person name="Wang X."/>
            <person name="Qi H."/>
            <person name="Xiong Z."/>
            <person name="Que H."/>
            <person name="Xie Y."/>
            <person name="Holland P.W."/>
            <person name="Paps J."/>
            <person name="Zhu Y."/>
            <person name="Wu F."/>
            <person name="Chen Y."/>
            <person name="Wang J."/>
            <person name="Peng C."/>
            <person name="Meng J."/>
            <person name="Yang L."/>
            <person name="Liu J."/>
            <person name="Wen B."/>
            <person name="Zhang N."/>
            <person name="Huang Z."/>
            <person name="Zhu Q."/>
            <person name="Feng Y."/>
            <person name="Mount A."/>
            <person name="Hedgecock D."/>
            <person name="Xu Z."/>
            <person name="Liu Y."/>
            <person name="Domazet-Loso T."/>
            <person name="Du Y."/>
            <person name="Sun X."/>
            <person name="Zhang S."/>
            <person name="Liu B."/>
            <person name="Cheng P."/>
            <person name="Jiang X."/>
            <person name="Li J."/>
            <person name="Fan D."/>
            <person name="Wang W."/>
            <person name="Fu W."/>
            <person name="Wang T."/>
            <person name="Wang B."/>
            <person name="Zhang J."/>
            <person name="Peng Z."/>
            <person name="Li Y."/>
            <person name="Li N."/>
            <person name="Wang J."/>
            <person name="Chen M."/>
            <person name="He Y."/>
            <person name="Tan F."/>
            <person name="Song X."/>
            <person name="Zheng Q."/>
            <person name="Huang R."/>
            <person name="Yang H."/>
            <person name="Du X."/>
            <person name="Chen L."/>
            <person name="Yang M."/>
            <person name="Gaffney P.M."/>
            <person name="Wang S."/>
            <person name="Luo L."/>
            <person name="She Z."/>
            <person name="Ming Y."/>
            <person name="Huang W."/>
            <person name="Zhang S."/>
            <person name="Huang B."/>
            <person name="Zhang Y."/>
            <person name="Qu T."/>
            <person name="Ni P."/>
            <person name="Miao G."/>
            <person name="Wang J."/>
            <person name="Wang Q."/>
            <person name="Steinberg C.E."/>
            <person name="Wang H."/>
            <person name="Li N."/>
            <person name="Qian L."/>
            <person name="Zhang G."/>
            <person name="Li Y."/>
            <person name="Yang H."/>
            <person name="Liu X."/>
            <person name="Wang J."/>
            <person name="Yin Y."/>
            <person name="Wang J."/>
        </authorList>
    </citation>
    <scope>NUCLEOTIDE SEQUENCE [LARGE SCALE GENOMIC DNA]</scope>
    <source>
        <strain evidence="11">05x7-T-G4-1.051#20</strain>
    </source>
</reference>
<evidence type="ECO:0000256" key="9">
    <source>
        <dbReference type="ARBA" id="ARBA00023180"/>
    </source>
</evidence>
<evidence type="ECO:0000256" key="4">
    <source>
        <dbReference type="ARBA" id="ARBA00022692"/>
    </source>
</evidence>
<evidence type="ECO:0000256" key="2">
    <source>
        <dbReference type="ARBA" id="ARBA00009239"/>
    </source>
</evidence>
<evidence type="ECO:0000256" key="1">
    <source>
        <dbReference type="ARBA" id="ARBA00004447"/>
    </source>
</evidence>
<dbReference type="InterPro" id="IPR008428">
    <property type="entry name" value="Chond_GalNAc"/>
</dbReference>
<dbReference type="InParanoid" id="K1R4W5"/>